<evidence type="ECO:0008006" key="3">
    <source>
        <dbReference type="Google" id="ProtNLM"/>
    </source>
</evidence>
<dbReference type="EMBL" id="JARBJD010000467">
    <property type="protein sequence ID" value="KAK2941765.1"/>
    <property type="molecule type" value="Genomic_DNA"/>
</dbReference>
<evidence type="ECO:0000313" key="1">
    <source>
        <dbReference type="EMBL" id="KAK2941765.1"/>
    </source>
</evidence>
<proteinExistence type="predicted"/>
<accession>A0ABQ9WQJ4</accession>
<name>A0ABQ9WQJ4_9EUKA</name>
<reference evidence="1 2" key="1">
    <citation type="journal article" date="2022" name="bioRxiv">
        <title>Genomics of Preaxostyla Flagellates Illuminates Evolutionary Transitions and the Path Towards Mitochondrial Loss.</title>
        <authorList>
            <person name="Novak L.V.F."/>
            <person name="Treitli S.C."/>
            <person name="Pyrih J."/>
            <person name="Halakuc P."/>
            <person name="Pipaliya S.V."/>
            <person name="Vacek V."/>
            <person name="Brzon O."/>
            <person name="Soukal P."/>
            <person name="Eme L."/>
            <person name="Dacks J.B."/>
            <person name="Karnkowska A."/>
            <person name="Elias M."/>
            <person name="Hampl V."/>
        </authorList>
    </citation>
    <scope>NUCLEOTIDE SEQUENCE [LARGE SCALE GENOMIC DNA]</scope>
    <source>
        <strain evidence="1">NAU3</strain>
        <tissue evidence="1">Gut</tissue>
    </source>
</reference>
<comment type="caution">
    <text evidence="1">The sequence shown here is derived from an EMBL/GenBank/DDBJ whole genome shotgun (WGS) entry which is preliminary data.</text>
</comment>
<evidence type="ECO:0000313" key="2">
    <source>
        <dbReference type="Proteomes" id="UP001281761"/>
    </source>
</evidence>
<dbReference type="Proteomes" id="UP001281761">
    <property type="component" value="Unassembled WGS sequence"/>
</dbReference>
<gene>
    <name evidence="1" type="ORF">BLNAU_23313</name>
</gene>
<sequence>MNFDVNSELSLDDKSAIFSSLVALVKAEYPFDGALQDRTARFLLNLGPMGDTQLADQLVTKLVPSSGGSCAGFVESIVTLVSSHHSTVVAVALSFVRETTMRASPEIRCRLVDFDLINNILATMQPHTLPISGNEEIITHLIRIFSTLVDLASSSSLSDLGITDAADTFDLRELLFQKVFIPSSRFVTFLISNRSIVNGDLSSNLTLLLGKLIRICPFHRPTLEFVLASPIVMAIS</sequence>
<keyword evidence="2" id="KW-1185">Reference proteome</keyword>
<organism evidence="1 2">
    <name type="scientific">Blattamonas nauphoetae</name>
    <dbReference type="NCBI Taxonomy" id="2049346"/>
    <lineage>
        <taxon>Eukaryota</taxon>
        <taxon>Metamonada</taxon>
        <taxon>Preaxostyla</taxon>
        <taxon>Oxymonadida</taxon>
        <taxon>Blattamonas</taxon>
    </lineage>
</organism>
<protein>
    <recommendedName>
        <fullName evidence="3">MMS19 nucleotide excision repair protein</fullName>
    </recommendedName>
</protein>